<evidence type="ECO:0000256" key="2">
    <source>
        <dbReference type="ARBA" id="ARBA00007242"/>
    </source>
</evidence>
<keyword evidence="10" id="KW-1185">Reference proteome</keyword>
<keyword evidence="3" id="KW-0472">Membrane</keyword>
<dbReference type="AlphaFoldDB" id="A0A1I8IKI0"/>
<dbReference type="PANTHER" id="PTHR32546">
    <property type="entry name" value="G-PROTEIN COUPLED RECEPTOR 158-RELATED"/>
    <property type="match status" value="1"/>
</dbReference>
<proteinExistence type="inferred from homology"/>
<dbReference type="Proteomes" id="UP000095280">
    <property type="component" value="Unplaced"/>
</dbReference>
<keyword evidence="5" id="KW-0675">Receptor</keyword>
<dbReference type="PANTHER" id="PTHR32546:SF26">
    <property type="entry name" value="SMOG, ISOFORM D"/>
    <property type="match status" value="1"/>
</dbReference>
<evidence type="ECO:0000313" key="10">
    <source>
        <dbReference type="Proteomes" id="UP000095280"/>
    </source>
</evidence>
<dbReference type="GO" id="GO:0005886">
    <property type="term" value="C:plasma membrane"/>
    <property type="evidence" value="ECO:0007669"/>
    <property type="project" value="UniProtKB-SubCell"/>
</dbReference>
<evidence type="ECO:0000256" key="6">
    <source>
        <dbReference type="ARBA" id="ARBA00023180"/>
    </source>
</evidence>
<feature type="region of interest" description="Disordered" evidence="8">
    <location>
        <begin position="164"/>
        <end position="183"/>
    </location>
</feature>
<dbReference type="WBParaSite" id="maker-uti_cns_0013792-snap-gene-0.2-mRNA-1">
    <property type="protein sequence ID" value="maker-uti_cns_0013792-snap-gene-0.2-mRNA-1"/>
    <property type="gene ID" value="maker-uti_cns_0013792-snap-gene-0.2"/>
</dbReference>
<keyword evidence="9" id="KW-0732">Signal</keyword>
<feature type="signal peptide" evidence="9">
    <location>
        <begin position="1"/>
        <end position="24"/>
    </location>
</feature>
<dbReference type="GO" id="GO:0004930">
    <property type="term" value="F:G protein-coupled receptor activity"/>
    <property type="evidence" value="ECO:0007669"/>
    <property type="project" value="UniProtKB-KW"/>
</dbReference>
<evidence type="ECO:0000256" key="4">
    <source>
        <dbReference type="ARBA" id="ARBA00023040"/>
    </source>
</evidence>
<sequence length="183" mass="20560">PSPLASGELVFLAFGLFYCYCVRSAPSDCAEVRCITAALALELCVSLAYHVARHFVQTSLHPDYVYLMYFGRCHATVTVTAALVLGPRLWYVHSPPRSSVNSRSLMYSQVDANLGEAMNPMAIASNGDVEVLETNISDMNPEDIRAELKRLYTQLEILKTKVMRRENPHISKRKGGRKQTHRR</sequence>
<organism evidence="10 11">
    <name type="scientific">Macrostomum lignano</name>
    <dbReference type="NCBI Taxonomy" id="282301"/>
    <lineage>
        <taxon>Eukaryota</taxon>
        <taxon>Metazoa</taxon>
        <taxon>Spiralia</taxon>
        <taxon>Lophotrochozoa</taxon>
        <taxon>Platyhelminthes</taxon>
        <taxon>Rhabditophora</taxon>
        <taxon>Macrostomorpha</taxon>
        <taxon>Macrostomida</taxon>
        <taxon>Macrostomidae</taxon>
        <taxon>Macrostomum</taxon>
    </lineage>
</organism>
<keyword evidence="7" id="KW-0807">Transducer</keyword>
<comment type="similarity">
    <text evidence="2">Belongs to the G-protein coupled receptor 3 family.</text>
</comment>
<feature type="chain" id="PRO_5009321035" evidence="9">
    <location>
        <begin position="25"/>
        <end position="183"/>
    </location>
</feature>
<accession>A0A1I8IKI0</accession>
<protein>
    <submittedName>
        <fullName evidence="11">G_PROTEIN_RECEP_F3_4 domain-containing protein</fullName>
    </submittedName>
</protein>
<keyword evidence="3" id="KW-1003">Cell membrane</keyword>
<feature type="compositionally biased region" description="Basic residues" evidence="8">
    <location>
        <begin position="170"/>
        <end position="183"/>
    </location>
</feature>
<evidence type="ECO:0000256" key="7">
    <source>
        <dbReference type="ARBA" id="ARBA00023224"/>
    </source>
</evidence>
<evidence type="ECO:0000313" key="11">
    <source>
        <dbReference type="WBParaSite" id="maker-uti_cns_0013792-snap-gene-0.2-mRNA-1"/>
    </source>
</evidence>
<name>A0A1I8IKI0_9PLAT</name>
<evidence type="ECO:0000256" key="5">
    <source>
        <dbReference type="ARBA" id="ARBA00023170"/>
    </source>
</evidence>
<evidence type="ECO:0000256" key="1">
    <source>
        <dbReference type="ARBA" id="ARBA00004651"/>
    </source>
</evidence>
<evidence type="ECO:0000256" key="8">
    <source>
        <dbReference type="SAM" id="MobiDB-lite"/>
    </source>
</evidence>
<comment type="subcellular location">
    <subcellularLocation>
        <location evidence="1">Cell membrane</location>
        <topology evidence="1">Multi-pass membrane protein</topology>
    </subcellularLocation>
</comment>
<keyword evidence="6" id="KW-0325">Glycoprotein</keyword>
<evidence type="ECO:0000256" key="9">
    <source>
        <dbReference type="SAM" id="SignalP"/>
    </source>
</evidence>
<dbReference type="InterPro" id="IPR043458">
    <property type="entry name" value="GPR158/179"/>
</dbReference>
<reference evidence="11" key="1">
    <citation type="submission" date="2016-11" db="UniProtKB">
        <authorList>
            <consortium name="WormBaseParasite"/>
        </authorList>
    </citation>
    <scope>IDENTIFICATION</scope>
</reference>
<keyword evidence="4" id="KW-0297">G-protein coupled receptor</keyword>
<evidence type="ECO:0000256" key="3">
    <source>
        <dbReference type="ARBA" id="ARBA00022475"/>
    </source>
</evidence>